<proteinExistence type="predicted"/>
<feature type="signal peptide" evidence="1">
    <location>
        <begin position="1"/>
        <end position="16"/>
    </location>
</feature>
<dbReference type="RefSeq" id="XP_009046700.1">
    <property type="nucleotide sequence ID" value="XM_009048452.1"/>
</dbReference>
<accession>V4AF81</accession>
<evidence type="ECO:0000256" key="1">
    <source>
        <dbReference type="SAM" id="SignalP"/>
    </source>
</evidence>
<evidence type="ECO:0000313" key="3">
    <source>
        <dbReference type="Proteomes" id="UP000030746"/>
    </source>
</evidence>
<gene>
    <name evidence="2" type="ORF">LOTGIDRAFT_237898</name>
</gene>
<dbReference type="GeneID" id="20250596"/>
<sequence length="108" mass="12231">MKAVFILLCLAVTAFAVEVNEDFVKSALELKRHVLESGTLQDPRVKRAMLDLHGRCNQVGEPCNMRVGCCDKDKYRCSNWLQGGTCVERGQEYESQVDAIKEYFENLA</sequence>
<dbReference type="Proteomes" id="UP000030746">
    <property type="component" value="Unassembled WGS sequence"/>
</dbReference>
<dbReference type="HOGENOM" id="CLU_2199929_0_0_1"/>
<dbReference type="KEGG" id="lgi:LOTGIDRAFT_237898"/>
<dbReference type="CTD" id="20250596"/>
<feature type="chain" id="PRO_5004717125" evidence="1">
    <location>
        <begin position="17"/>
        <end position="108"/>
    </location>
</feature>
<evidence type="ECO:0000313" key="2">
    <source>
        <dbReference type="EMBL" id="ESP02679.1"/>
    </source>
</evidence>
<keyword evidence="1" id="KW-0732">Signal</keyword>
<dbReference type="EMBL" id="KB200149">
    <property type="protein sequence ID" value="ESP02679.1"/>
    <property type="molecule type" value="Genomic_DNA"/>
</dbReference>
<dbReference type="AlphaFoldDB" id="V4AF81"/>
<organism evidence="2 3">
    <name type="scientific">Lottia gigantea</name>
    <name type="common">Giant owl limpet</name>
    <dbReference type="NCBI Taxonomy" id="225164"/>
    <lineage>
        <taxon>Eukaryota</taxon>
        <taxon>Metazoa</taxon>
        <taxon>Spiralia</taxon>
        <taxon>Lophotrochozoa</taxon>
        <taxon>Mollusca</taxon>
        <taxon>Gastropoda</taxon>
        <taxon>Patellogastropoda</taxon>
        <taxon>Lottioidea</taxon>
        <taxon>Lottiidae</taxon>
        <taxon>Lottia</taxon>
    </lineage>
</organism>
<reference evidence="2 3" key="1">
    <citation type="journal article" date="2013" name="Nature">
        <title>Insights into bilaterian evolution from three spiralian genomes.</title>
        <authorList>
            <person name="Simakov O."/>
            <person name="Marletaz F."/>
            <person name="Cho S.J."/>
            <person name="Edsinger-Gonzales E."/>
            <person name="Havlak P."/>
            <person name="Hellsten U."/>
            <person name="Kuo D.H."/>
            <person name="Larsson T."/>
            <person name="Lv J."/>
            <person name="Arendt D."/>
            <person name="Savage R."/>
            <person name="Osoegawa K."/>
            <person name="de Jong P."/>
            <person name="Grimwood J."/>
            <person name="Chapman J.A."/>
            <person name="Shapiro H."/>
            <person name="Aerts A."/>
            <person name="Otillar R.P."/>
            <person name="Terry A.Y."/>
            <person name="Boore J.L."/>
            <person name="Grigoriev I.V."/>
            <person name="Lindberg D.R."/>
            <person name="Seaver E.C."/>
            <person name="Weisblat D.A."/>
            <person name="Putnam N.H."/>
            <person name="Rokhsar D.S."/>
        </authorList>
    </citation>
    <scope>NUCLEOTIDE SEQUENCE [LARGE SCALE GENOMIC DNA]</scope>
</reference>
<protein>
    <submittedName>
        <fullName evidence="2">Uncharacterized protein</fullName>
    </submittedName>
</protein>
<keyword evidence="3" id="KW-1185">Reference proteome</keyword>
<name>V4AF81_LOTGI</name>
<dbReference type="OrthoDB" id="6093190at2759"/>